<sequence length="29" mass="3150">TFILGDDRGKIYRHLSASLATSKQKGDDG</sequence>
<evidence type="ECO:0000313" key="1">
    <source>
        <dbReference type="EMBL" id="MVL44683.1"/>
    </source>
</evidence>
<name>A0A6B0CHB1_STAAU</name>
<reference evidence="1 2" key="1">
    <citation type="submission" date="2019-11" db="EMBL/GenBank/DDBJ databases">
        <title>Implementation of targeted gown and glove precautions to prevent Staphylococcus aureus acquisition in community-based nursing homes.</title>
        <authorList>
            <person name="Stine O.C."/>
        </authorList>
    </citation>
    <scope>NUCLEOTIDE SEQUENCE [LARGE SCALE GENOMIC DNA]</scope>
    <source>
        <strain evidence="1 2">S_2023.LVRQ.AN</strain>
    </source>
</reference>
<proteinExistence type="predicted"/>
<evidence type="ECO:0000313" key="2">
    <source>
        <dbReference type="Proteomes" id="UP000434412"/>
    </source>
</evidence>
<feature type="non-terminal residue" evidence="1">
    <location>
        <position position="1"/>
    </location>
</feature>
<dbReference type="Proteomes" id="UP000434412">
    <property type="component" value="Unassembled WGS sequence"/>
</dbReference>
<dbReference type="EMBL" id="WPVZ01000284">
    <property type="protein sequence ID" value="MVL44683.1"/>
    <property type="molecule type" value="Genomic_DNA"/>
</dbReference>
<gene>
    <name evidence="1" type="ORF">GO941_04160</name>
</gene>
<protein>
    <submittedName>
        <fullName evidence="1">Siderophore biosynthesis protein SbnG</fullName>
    </submittedName>
</protein>
<accession>A0A6B0CHB1</accession>
<organism evidence="1 2">
    <name type="scientific">Staphylococcus aureus</name>
    <dbReference type="NCBI Taxonomy" id="1280"/>
    <lineage>
        <taxon>Bacteria</taxon>
        <taxon>Bacillati</taxon>
        <taxon>Bacillota</taxon>
        <taxon>Bacilli</taxon>
        <taxon>Bacillales</taxon>
        <taxon>Staphylococcaceae</taxon>
        <taxon>Staphylococcus</taxon>
    </lineage>
</organism>
<dbReference type="AlphaFoldDB" id="A0A6B0CHB1"/>
<comment type="caution">
    <text evidence="1">The sequence shown here is derived from an EMBL/GenBank/DDBJ whole genome shotgun (WGS) entry which is preliminary data.</text>
</comment>